<name>A0A2S0KDP3_9ACTN</name>
<accession>A0A2S0KDP3</accession>
<keyword evidence="3" id="KW-0597">Phosphoprotein</keyword>
<dbReference type="CDD" id="cd07505">
    <property type="entry name" value="HAD_BPGM-like"/>
    <property type="match status" value="1"/>
</dbReference>
<dbReference type="PANTHER" id="PTHR46193">
    <property type="entry name" value="6-PHOSPHOGLUCONATE PHOSPHATASE"/>
    <property type="match status" value="1"/>
</dbReference>
<evidence type="ECO:0000256" key="7">
    <source>
        <dbReference type="ARBA" id="ARBA00023277"/>
    </source>
</evidence>
<dbReference type="PANTHER" id="PTHR46193:SF18">
    <property type="entry name" value="HEXITOL PHOSPHATASE B"/>
    <property type="match status" value="1"/>
</dbReference>
<dbReference type="InterPro" id="IPR023198">
    <property type="entry name" value="PGP-like_dom2"/>
</dbReference>
<dbReference type="AlphaFoldDB" id="A0A2S0KDP3"/>
<evidence type="ECO:0000256" key="5">
    <source>
        <dbReference type="ARBA" id="ARBA00022842"/>
    </source>
</evidence>
<dbReference type="InterPro" id="IPR051600">
    <property type="entry name" value="Beta-PGM-like"/>
</dbReference>
<keyword evidence="6" id="KW-0413">Isomerase</keyword>
<dbReference type="GO" id="GO:0046872">
    <property type="term" value="F:metal ion binding"/>
    <property type="evidence" value="ECO:0007669"/>
    <property type="project" value="UniProtKB-KW"/>
</dbReference>
<evidence type="ECO:0000256" key="11">
    <source>
        <dbReference type="SAM" id="MobiDB-lite"/>
    </source>
</evidence>
<dbReference type="SUPFAM" id="SSF56784">
    <property type="entry name" value="HAD-like"/>
    <property type="match status" value="1"/>
</dbReference>
<dbReference type="KEGG" id="git:C6V83_05440"/>
<keyword evidence="7" id="KW-0119">Carbohydrate metabolism</keyword>
<dbReference type="Proteomes" id="UP000239814">
    <property type="component" value="Chromosome"/>
</dbReference>
<gene>
    <name evidence="12" type="ORF">C6V83_05440</name>
</gene>
<evidence type="ECO:0000313" key="13">
    <source>
        <dbReference type="Proteomes" id="UP000239814"/>
    </source>
</evidence>
<keyword evidence="5" id="KW-0460">Magnesium</keyword>
<evidence type="ECO:0000256" key="8">
    <source>
        <dbReference type="ARBA" id="ARBA00044926"/>
    </source>
</evidence>
<keyword evidence="4" id="KW-0479">Metal-binding</keyword>
<feature type="compositionally biased region" description="Low complexity" evidence="11">
    <location>
        <begin position="1"/>
        <end position="10"/>
    </location>
</feature>
<evidence type="ECO:0000256" key="2">
    <source>
        <dbReference type="ARBA" id="ARBA00006171"/>
    </source>
</evidence>
<comment type="similarity">
    <text evidence="2">Belongs to the HAD-like hydrolase superfamily. CbbY/CbbZ/Gph/YieH family.</text>
</comment>
<dbReference type="NCBIfam" id="TIGR02009">
    <property type="entry name" value="PGMB-YQAB-SF"/>
    <property type="match status" value="1"/>
</dbReference>
<dbReference type="Pfam" id="PF00702">
    <property type="entry name" value="Hydrolase"/>
    <property type="match status" value="1"/>
</dbReference>
<reference evidence="12 13" key="1">
    <citation type="submission" date="2018-03" db="EMBL/GenBank/DDBJ databases">
        <title>Characteristics and genome of n-alkane degrading marine bacteria Gordonia iterans isolated from crude oil contaminated in Tae-an, South Korea.</title>
        <authorList>
            <person name="Lee S.-S."/>
            <person name="Kim H."/>
        </authorList>
    </citation>
    <scope>NUCLEOTIDE SEQUENCE [LARGE SCALE GENOMIC DNA]</scope>
    <source>
        <strain evidence="12 13">Co17</strain>
    </source>
</reference>
<dbReference type="EC" id="5.4.2.6" evidence="9"/>
<evidence type="ECO:0000256" key="4">
    <source>
        <dbReference type="ARBA" id="ARBA00022723"/>
    </source>
</evidence>
<feature type="region of interest" description="Disordered" evidence="11">
    <location>
        <begin position="1"/>
        <end position="35"/>
    </location>
</feature>
<dbReference type="InterPro" id="IPR023214">
    <property type="entry name" value="HAD_sf"/>
</dbReference>
<sequence length="288" mass="30038">MSSSLSPSASITTATGLPLAGPSPNTSTCENRRSVTQQTLARPGSVFLVLGLPSQISVLLFDLDGVLTTTATLHTAAWTDAFDAFLVARAAGGIATDGEDLSPFTEQDYLDYVDGRPRIDGVRSFLTARGIVVDDDAVAQIAQSKNDAFTATLRRDGVDPYPGSVRYLDAARAAGLRIAVVTSSKNGAMVLQAAGLADYPEHRVDGNTIVAERLNGKPAPDSYLRGAELMGVQPEHAAVFEDAISGVRAGAAGRFGYVVGIDRVGGRQAEAMRAAGADVVVSDLDELL</sequence>
<dbReference type="OrthoDB" id="9797743at2"/>
<dbReference type="EMBL" id="CP027433">
    <property type="protein sequence ID" value="AVL99806.1"/>
    <property type="molecule type" value="Genomic_DNA"/>
</dbReference>
<dbReference type="SFLD" id="SFLDS00003">
    <property type="entry name" value="Haloacid_Dehalogenase"/>
    <property type="match status" value="1"/>
</dbReference>
<evidence type="ECO:0000256" key="6">
    <source>
        <dbReference type="ARBA" id="ARBA00023235"/>
    </source>
</evidence>
<comment type="catalytic activity">
    <reaction evidence="8">
        <text>beta-D-glucose 1-phosphate = beta-D-glucose 6-phosphate</text>
        <dbReference type="Rhea" id="RHEA:20113"/>
        <dbReference type="ChEBI" id="CHEBI:57684"/>
        <dbReference type="ChEBI" id="CHEBI:58247"/>
        <dbReference type="EC" id="5.4.2.6"/>
    </reaction>
</comment>
<keyword evidence="13" id="KW-1185">Reference proteome</keyword>
<dbReference type="GO" id="GO:0008801">
    <property type="term" value="F:beta-phosphoglucomutase activity"/>
    <property type="evidence" value="ECO:0007669"/>
    <property type="project" value="UniProtKB-EC"/>
</dbReference>
<dbReference type="Gene3D" id="3.40.50.1000">
    <property type="entry name" value="HAD superfamily/HAD-like"/>
    <property type="match status" value="1"/>
</dbReference>
<organism evidence="12 13">
    <name type="scientific">Gordonia iterans</name>
    <dbReference type="NCBI Taxonomy" id="1004901"/>
    <lineage>
        <taxon>Bacteria</taxon>
        <taxon>Bacillati</taxon>
        <taxon>Actinomycetota</taxon>
        <taxon>Actinomycetes</taxon>
        <taxon>Mycobacteriales</taxon>
        <taxon>Gordoniaceae</taxon>
        <taxon>Gordonia</taxon>
    </lineage>
</organism>
<evidence type="ECO:0000256" key="10">
    <source>
        <dbReference type="ARBA" id="ARBA00044991"/>
    </source>
</evidence>
<evidence type="ECO:0000256" key="9">
    <source>
        <dbReference type="ARBA" id="ARBA00044968"/>
    </source>
</evidence>
<evidence type="ECO:0000256" key="1">
    <source>
        <dbReference type="ARBA" id="ARBA00001946"/>
    </source>
</evidence>
<dbReference type="SFLD" id="SFLDG01129">
    <property type="entry name" value="C1.5:_HAD__Beta-PGM__Phosphata"/>
    <property type="match status" value="1"/>
</dbReference>
<protein>
    <recommendedName>
        <fullName evidence="10">Beta-phosphoglucomutase</fullName>
        <ecNumber evidence="9">5.4.2.6</ecNumber>
    </recommendedName>
</protein>
<dbReference type="InterPro" id="IPR010976">
    <property type="entry name" value="B-phosphoglucomutase_hydrolase"/>
</dbReference>
<dbReference type="InterPro" id="IPR006439">
    <property type="entry name" value="HAD-SF_hydro_IA"/>
</dbReference>
<dbReference type="NCBIfam" id="TIGR01509">
    <property type="entry name" value="HAD-SF-IA-v3"/>
    <property type="match status" value="1"/>
</dbReference>
<dbReference type="InterPro" id="IPR036412">
    <property type="entry name" value="HAD-like_sf"/>
</dbReference>
<proteinExistence type="inferred from homology"/>
<feature type="compositionally biased region" description="Polar residues" evidence="11">
    <location>
        <begin position="23"/>
        <end position="35"/>
    </location>
</feature>
<comment type="cofactor">
    <cofactor evidence="1">
        <name>Mg(2+)</name>
        <dbReference type="ChEBI" id="CHEBI:18420"/>
    </cofactor>
</comment>
<dbReference type="Gene3D" id="1.10.150.240">
    <property type="entry name" value="Putative phosphatase, domain 2"/>
    <property type="match status" value="1"/>
</dbReference>
<evidence type="ECO:0000256" key="3">
    <source>
        <dbReference type="ARBA" id="ARBA00022553"/>
    </source>
</evidence>
<evidence type="ECO:0000313" key="12">
    <source>
        <dbReference type="EMBL" id="AVL99806.1"/>
    </source>
</evidence>